<dbReference type="AlphaFoldDB" id="G4SL58"/>
<keyword evidence="2" id="KW-1185">Reference proteome</keyword>
<dbReference type="Bgee" id="WBGene00206517">
    <property type="expression patterns" value="Expressed in pharyngeal muscle cell (C elegans) and 2 other cell types or tissues"/>
</dbReference>
<sequence length="48" mass="5657">MEIKETFELEIGRLKKDKKVLDAFTSFSNVASIEDIWPHRFFKGLIVE</sequence>
<dbReference type="PaxDb" id="6239-T27F7.12"/>
<dbReference type="AGR" id="WB:WBGene00206517"/>
<dbReference type="Proteomes" id="UP000001940">
    <property type="component" value="Chromosome II"/>
</dbReference>
<protein>
    <submittedName>
        <fullName evidence="1">Uncharacterized protein</fullName>
    </submittedName>
</protein>
<dbReference type="WormBase" id="T27F7.12">
    <property type="protein sequence ID" value="CE46484"/>
    <property type="gene ID" value="WBGene00206517"/>
</dbReference>
<evidence type="ECO:0000313" key="3">
    <source>
        <dbReference type="WormBase" id="T27F7.12"/>
    </source>
</evidence>
<proteinExistence type="predicted"/>
<dbReference type="HOGENOM" id="CLU_3160437_0_0_1"/>
<organism evidence="1 2">
    <name type="scientific">Caenorhabditis elegans</name>
    <dbReference type="NCBI Taxonomy" id="6239"/>
    <lineage>
        <taxon>Eukaryota</taxon>
        <taxon>Metazoa</taxon>
        <taxon>Ecdysozoa</taxon>
        <taxon>Nematoda</taxon>
        <taxon>Chromadorea</taxon>
        <taxon>Rhabditida</taxon>
        <taxon>Rhabditina</taxon>
        <taxon>Rhabditomorpha</taxon>
        <taxon>Rhabditoidea</taxon>
        <taxon>Rhabditidae</taxon>
        <taxon>Peloderinae</taxon>
        <taxon>Caenorhabditis</taxon>
    </lineage>
</organism>
<gene>
    <name evidence="1" type="ORF">CELE_T27F7.12</name>
    <name evidence="1 3" type="ORF">T27F7.12</name>
</gene>
<dbReference type="EMBL" id="BX284602">
    <property type="protein sequence ID" value="CCD72095.1"/>
    <property type="molecule type" value="Genomic_DNA"/>
</dbReference>
<reference evidence="1 2" key="1">
    <citation type="journal article" date="1998" name="Science">
        <title>Genome sequence of the nematode C. elegans: a platform for investigating biology.</title>
        <authorList>
            <consortium name="The C. elegans sequencing consortium"/>
            <person name="Sulson J.E."/>
            <person name="Waterston R."/>
        </authorList>
    </citation>
    <scope>NUCLEOTIDE SEQUENCE [LARGE SCALE GENOMIC DNA]</scope>
    <source>
        <strain evidence="1 2">Bristol N2</strain>
    </source>
</reference>
<name>G4SL58_CAEEL</name>
<dbReference type="InParanoid" id="G4SL58"/>
<evidence type="ECO:0000313" key="2">
    <source>
        <dbReference type="Proteomes" id="UP000001940"/>
    </source>
</evidence>
<accession>G4SL58</accession>
<evidence type="ECO:0000313" key="1">
    <source>
        <dbReference type="EMBL" id="CCD72095.1"/>
    </source>
</evidence>